<feature type="compositionally biased region" description="Basic and acidic residues" evidence="1">
    <location>
        <begin position="104"/>
        <end position="132"/>
    </location>
</feature>
<proteinExistence type="predicted"/>
<evidence type="ECO:0000313" key="2">
    <source>
        <dbReference type="EMBL" id="GKV27022.1"/>
    </source>
</evidence>
<name>A0AAV5KRC2_9ROSI</name>
<evidence type="ECO:0008006" key="4">
    <source>
        <dbReference type="Google" id="ProtNLM"/>
    </source>
</evidence>
<dbReference type="PANTHER" id="PTHR35461">
    <property type="entry name" value="BNAANNG14610D PROTEIN"/>
    <property type="match status" value="1"/>
</dbReference>
<accession>A0AAV5KRC2</accession>
<protein>
    <recommendedName>
        <fullName evidence="4">OVATE domain-containing protein</fullName>
    </recommendedName>
</protein>
<gene>
    <name evidence="2" type="ORF">SLEP1_g36230</name>
</gene>
<dbReference type="AlphaFoldDB" id="A0AAV5KRC2"/>
<feature type="region of interest" description="Disordered" evidence="1">
    <location>
        <begin position="91"/>
        <end position="138"/>
    </location>
</feature>
<evidence type="ECO:0000256" key="1">
    <source>
        <dbReference type="SAM" id="MobiDB-lite"/>
    </source>
</evidence>
<comment type="caution">
    <text evidence="2">The sequence shown here is derived from an EMBL/GenBank/DDBJ whole genome shotgun (WGS) entry which is preliminary data.</text>
</comment>
<evidence type="ECO:0000313" key="3">
    <source>
        <dbReference type="Proteomes" id="UP001054252"/>
    </source>
</evidence>
<dbReference type="Proteomes" id="UP001054252">
    <property type="component" value="Unassembled WGS sequence"/>
</dbReference>
<keyword evidence="3" id="KW-1185">Reference proteome</keyword>
<organism evidence="2 3">
    <name type="scientific">Rubroshorea leprosula</name>
    <dbReference type="NCBI Taxonomy" id="152421"/>
    <lineage>
        <taxon>Eukaryota</taxon>
        <taxon>Viridiplantae</taxon>
        <taxon>Streptophyta</taxon>
        <taxon>Embryophyta</taxon>
        <taxon>Tracheophyta</taxon>
        <taxon>Spermatophyta</taxon>
        <taxon>Magnoliopsida</taxon>
        <taxon>eudicotyledons</taxon>
        <taxon>Gunneridae</taxon>
        <taxon>Pentapetalae</taxon>
        <taxon>rosids</taxon>
        <taxon>malvids</taxon>
        <taxon>Malvales</taxon>
        <taxon>Dipterocarpaceae</taxon>
        <taxon>Rubroshorea</taxon>
    </lineage>
</organism>
<reference evidence="2 3" key="1">
    <citation type="journal article" date="2021" name="Commun. Biol.">
        <title>The genome of Shorea leprosula (Dipterocarpaceae) highlights the ecological relevance of drought in aseasonal tropical rainforests.</title>
        <authorList>
            <person name="Ng K.K.S."/>
            <person name="Kobayashi M.J."/>
            <person name="Fawcett J.A."/>
            <person name="Hatakeyama M."/>
            <person name="Paape T."/>
            <person name="Ng C.H."/>
            <person name="Ang C.C."/>
            <person name="Tnah L.H."/>
            <person name="Lee C.T."/>
            <person name="Nishiyama T."/>
            <person name="Sese J."/>
            <person name="O'Brien M.J."/>
            <person name="Copetti D."/>
            <person name="Mohd Noor M.I."/>
            <person name="Ong R.C."/>
            <person name="Putra M."/>
            <person name="Sireger I.Z."/>
            <person name="Indrioko S."/>
            <person name="Kosugi Y."/>
            <person name="Izuno A."/>
            <person name="Isagi Y."/>
            <person name="Lee S.L."/>
            <person name="Shimizu K.K."/>
        </authorList>
    </citation>
    <scope>NUCLEOTIDE SEQUENCE [LARGE SCALE GENOMIC DNA]</scope>
    <source>
        <strain evidence="2">214</strain>
    </source>
</reference>
<dbReference type="EMBL" id="BPVZ01000074">
    <property type="protein sequence ID" value="GKV27022.1"/>
    <property type="molecule type" value="Genomic_DNA"/>
</dbReference>
<sequence length="213" mass="25211">MQLRTSIEKTRIFFHKPLLNLRSFFFGGYQRLPKPHLLINPLSCGGDKKKKHRADQYYADFYSEWDFNFVQEEKRKKNAVMPSEELVQEEEACRRSFRKNQSPVKKEQENGEKEEKKNTESSYTFKREEQFQNKKGGSSALEQKMKAFEMMDIGDVEQVLDVEEALHYYSRLRSPVYLDIVDKFFTDMYSEFSVPQASASIKNSKRRLGSIRL</sequence>
<dbReference type="PANTHER" id="PTHR35461:SF1">
    <property type="entry name" value="LOW PROTEIN: ATP-DEPENDENT RNA HELICASE-LIKE PROTEIN"/>
    <property type="match status" value="1"/>
</dbReference>